<dbReference type="STRING" id="155974.SAMN04487818_106328"/>
<dbReference type="SUPFAM" id="SSF55874">
    <property type="entry name" value="ATPase domain of HSP90 chaperone/DNA topoisomerase II/histidine kinase"/>
    <property type="match status" value="1"/>
</dbReference>
<evidence type="ECO:0000313" key="5">
    <source>
        <dbReference type="Proteomes" id="UP000199051"/>
    </source>
</evidence>
<accession>A0A1H9TK72</accession>
<protein>
    <submittedName>
        <fullName evidence="4">Anti-sigma regulatory factor (Ser/Thr protein kinase)</fullName>
    </submittedName>
</protein>
<proteinExistence type="predicted"/>
<dbReference type="PANTHER" id="PTHR35526">
    <property type="entry name" value="ANTI-SIGMA-F FACTOR RSBW-RELATED"/>
    <property type="match status" value="1"/>
</dbReference>
<dbReference type="AlphaFoldDB" id="A0A1H9TK72"/>
<reference evidence="5" key="1">
    <citation type="submission" date="2016-10" db="EMBL/GenBank/DDBJ databases">
        <authorList>
            <person name="Varghese N."/>
            <person name="Submissions S."/>
        </authorList>
    </citation>
    <scope>NUCLEOTIDE SEQUENCE [LARGE SCALE GENOMIC DNA]</scope>
    <source>
        <strain evidence="5">DSM 44260</strain>
    </source>
</reference>
<keyword evidence="4" id="KW-0418">Kinase</keyword>
<dbReference type="InterPro" id="IPR036890">
    <property type="entry name" value="HATPase_C_sf"/>
</dbReference>
<evidence type="ECO:0000313" key="4">
    <source>
        <dbReference type="EMBL" id="SER97546.1"/>
    </source>
</evidence>
<dbReference type="GO" id="GO:0004674">
    <property type="term" value="F:protein serine/threonine kinase activity"/>
    <property type="evidence" value="ECO:0007669"/>
    <property type="project" value="UniProtKB-KW"/>
</dbReference>
<evidence type="ECO:0000256" key="2">
    <source>
        <dbReference type="SAM" id="MobiDB-lite"/>
    </source>
</evidence>
<sequence length="161" mass="16855">MAGDVSESANTGRVRQLATRLPPASTSAGEARDFVSAALRSWSVAEDLVSDVVLATSELVTNAIEHSAGEIRVELSLTGGRVLLRVGDDADTLPVRKAPDLLSERSRGLTIVIALSESWGHEPDGTGKWVWAEFGEVSVPVGGGVAATHRESAASLPLDNQ</sequence>
<evidence type="ECO:0000256" key="1">
    <source>
        <dbReference type="ARBA" id="ARBA00022527"/>
    </source>
</evidence>
<dbReference type="InterPro" id="IPR050267">
    <property type="entry name" value="Anti-sigma-factor_SerPK"/>
</dbReference>
<feature type="domain" description="Histidine kinase/HSP90-like ATPase" evidence="3">
    <location>
        <begin position="24"/>
        <end position="132"/>
    </location>
</feature>
<keyword evidence="1" id="KW-0723">Serine/threonine-protein kinase</keyword>
<keyword evidence="4" id="KW-0808">Transferase</keyword>
<keyword evidence="5" id="KW-1185">Reference proteome</keyword>
<dbReference type="Proteomes" id="UP000199051">
    <property type="component" value="Unassembled WGS sequence"/>
</dbReference>
<dbReference type="Gene3D" id="3.30.565.10">
    <property type="entry name" value="Histidine kinase-like ATPase, C-terminal domain"/>
    <property type="match status" value="1"/>
</dbReference>
<gene>
    <name evidence="4" type="ORF">SAMN04487818_106328</name>
</gene>
<dbReference type="PANTHER" id="PTHR35526:SF3">
    <property type="entry name" value="ANTI-SIGMA-F FACTOR RSBW"/>
    <property type="match status" value="1"/>
</dbReference>
<dbReference type="Pfam" id="PF13581">
    <property type="entry name" value="HATPase_c_2"/>
    <property type="match status" value="1"/>
</dbReference>
<organism evidence="4 5">
    <name type="scientific">Actinokineospora terrae</name>
    <dbReference type="NCBI Taxonomy" id="155974"/>
    <lineage>
        <taxon>Bacteria</taxon>
        <taxon>Bacillati</taxon>
        <taxon>Actinomycetota</taxon>
        <taxon>Actinomycetes</taxon>
        <taxon>Pseudonocardiales</taxon>
        <taxon>Pseudonocardiaceae</taxon>
        <taxon>Actinokineospora</taxon>
    </lineage>
</organism>
<evidence type="ECO:0000259" key="3">
    <source>
        <dbReference type="Pfam" id="PF13581"/>
    </source>
</evidence>
<feature type="region of interest" description="Disordered" evidence="2">
    <location>
        <begin position="1"/>
        <end position="25"/>
    </location>
</feature>
<dbReference type="EMBL" id="FOGI01000006">
    <property type="protein sequence ID" value="SER97546.1"/>
    <property type="molecule type" value="Genomic_DNA"/>
</dbReference>
<dbReference type="InterPro" id="IPR003594">
    <property type="entry name" value="HATPase_dom"/>
</dbReference>
<name>A0A1H9TK72_9PSEU</name>
<dbReference type="CDD" id="cd16936">
    <property type="entry name" value="HATPase_RsbW-like"/>
    <property type="match status" value="1"/>
</dbReference>